<keyword evidence="9" id="KW-1185">Reference proteome</keyword>
<evidence type="ECO:0000256" key="2">
    <source>
        <dbReference type="ARBA" id="ARBA00022737"/>
    </source>
</evidence>
<evidence type="ECO:0000259" key="7">
    <source>
        <dbReference type="PROSITE" id="PS51228"/>
    </source>
</evidence>
<feature type="region of interest" description="Disordered" evidence="6">
    <location>
        <begin position="1"/>
        <end position="24"/>
    </location>
</feature>
<organism evidence="8 9">
    <name type="scientific">Plutella xylostella</name>
    <name type="common">Diamondback moth</name>
    <name type="synonym">Plutella maculipennis</name>
    <dbReference type="NCBI Taxonomy" id="51655"/>
    <lineage>
        <taxon>Eukaryota</taxon>
        <taxon>Metazoa</taxon>
        <taxon>Ecdysozoa</taxon>
        <taxon>Arthropoda</taxon>
        <taxon>Hexapoda</taxon>
        <taxon>Insecta</taxon>
        <taxon>Pterygota</taxon>
        <taxon>Neoptera</taxon>
        <taxon>Endopterygota</taxon>
        <taxon>Lepidoptera</taxon>
        <taxon>Glossata</taxon>
        <taxon>Ditrysia</taxon>
        <taxon>Yponomeutoidea</taxon>
        <taxon>Plutellidae</taxon>
        <taxon>Plutella</taxon>
    </lineage>
</organism>
<dbReference type="Pfam" id="PF12796">
    <property type="entry name" value="Ank_2"/>
    <property type="match status" value="1"/>
</dbReference>
<dbReference type="SUPFAM" id="SSF48403">
    <property type="entry name" value="Ankyrin repeat"/>
    <property type="match status" value="1"/>
</dbReference>
<proteinExistence type="predicted"/>
<keyword evidence="2" id="KW-0677">Repeat</keyword>
<dbReference type="PANTHER" id="PTHR24119">
    <property type="entry name" value="ACYL-COA-BINDING DOMAIN-CONTAINING PROTEIN 6"/>
    <property type="match status" value="1"/>
</dbReference>
<evidence type="ECO:0000256" key="6">
    <source>
        <dbReference type="SAM" id="MobiDB-lite"/>
    </source>
</evidence>
<feature type="repeat" description="ANK" evidence="5">
    <location>
        <begin position="202"/>
        <end position="234"/>
    </location>
</feature>
<dbReference type="InterPro" id="IPR022408">
    <property type="entry name" value="Acyl-CoA-binding_prot_CS"/>
</dbReference>
<dbReference type="InterPro" id="IPR002110">
    <property type="entry name" value="Ankyrin_rpt"/>
</dbReference>
<dbReference type="PROSITE" id="PS50297">
    <property type="entry name" value="ANK_REP_REGION"/>
    <property type="match status" value="1"/>
</dbReference>
<dbReference type="PROSITE" id="PS50088">
    <property type="entry name" value="ANK_REPEAT"/>
    <property type="match status" value="1"/>
</dbReference>
<dbReference type="InterPro" id="IPR014352">
    <property type="entry name" value="FERM/acyl-CoA-bd_prot_sf"/>
</dbReference>
<evidence type="ECO:0000256" key="5">
    <source>
        <dbReference type="PROSITE-ProRule" id="PRU00023"/>
    </source>
</evidence>
<dbReference type="Gene3D" id="1.25.40.20">
    <property type="entry name" value="Ankyrin repeat-containing domain"/>
    <property type="match status" value="1"/>
</dbReference>
<dbReference type="InterPro" id="IPR035984">
    <property type="entry name" value="Acyl-CoA-binding_sf"/>
</dbReference>
<feature type="domain" description="ACB" evidence="7">
    <location>
        <begin position="21"/>
        <end position="106"/>
    </location>
</feature>
<dbReference type="EMBL" id="JAHIBW010000019">
    <property type="protein sequence ID" value="KAG7301176.1"/>
    <property type="molecule type" value="Genomic_DNA"/>
</dbReference>
<evidence type="ECO:0000256" key="1">
    <source>
        <dbReference type="ARBA" id="ARBA00018419"/>
    </source>
</evidence>
<dbReference type="InterPro" id="IPR036770">
    <property type="entry name" value="Ankyrin_rpt-contain_sf"/>
</dbReference>
<dbReference type="SMART" id="SM00248">
    <property type="entry name" value="ANK"/>
    <property type="match status" value="2"/>
</dbReference>
<evidence type="ECO:0000256" key="3">
    <source>
        <dbReference type="ARBA" id="ARBA00023043"/>
    </source>
</evidence>
<dbReference type="SUPFAM" id="SSF47027">
    <property type="entry name" value="Acyl-CoA binding protein"/>
    <property type="match status" value="1"/>
</dbReference>
<name>A0ABQ7Q7G2_PLUXY</name>
<keyword evidence="4" id="KW-0446">Lipid-binding</keyword>
<dbReference type="PRINTS" id="PR00689">
    <property type="entry name" value="ACOABINDINGP"/>
</dbReference>
<feature type="compositionally biased region" description="Acidic residues" evidence="6">
    <location>
        <begin position="9"/>
        <end position="23"/>
    </location>
</feature>
<dbReference type="PANTHER" id="PTHR24119:SF0">
    <property type="entry name" value="ACYL-COA-BINDING DOMAIN-CONTAINING PROTEIN 6"/>
    <property type="match status" value="1"/>
</dbReference>
<evidence type="ECO:0000256" key="4">
    <source>
        <dbReference type="ARBA" id="ARBA00023121"/>
    </source>
</evidence>
<keyword evidence="3 5" id="KW-0040">ANK repeat</keyword>
<accession>A0ABQ7Q7G2</accession>
<dbReference type="PROSITE" id="PS51228">
    <property type="entry name" value="ACB_2"/>
    <property type="match status" value="1"/>
</dbReference>
<evidence type="ECO:0000313" key="9">
    <source>
        <dbReference type="Proteomes" id="UP000823941"/>
    </source>
</evidence>
<dbReference type="Pfam" id="PF00887">
    <property type="entry name" value="ACBP"/>
    <property type="match status" value="1"/>
</dbReference>
<sequence length="256" mass="28299">MAEALSEYPDSDFSDEEQTPEDEAFNKASAHVRTIVTKLSENQLLELYGLYKQATEGRNNTSKPGFFNMQGRYKWEAWKTLGDMPQEEAREKYTELVQKLDPVWAKNELSGQKGKKDTWVTVSTHQFSPEPDVIADELSILEAAKEDCAERVTELLRQHPELKHERDEGGLSALHWAADRDATAALSAAIKGGCCVDAVDESGQTALHYAAFCGNVKSVRILLDAGASPLLADNDDETPITLAADEEIRKLLESAA</sequence>
<dbReference type="Proteomes" id="UP000823941">
    <property type="component" value="Chromosome 19"/>
</dbReference>
<dbReference type="InterPro" id="IPR000582">
    <property type="entry name" value="Acyl-CoA-binding_protein"/>
</dbReference>
<dbReference type="Gene3D" id="1.20.80.10">
    <property type="match status" value="1"/>
</dbReference>
<protein>
    <recommendedName>
        <fullName evidence="1">Acyl-CoA-binding domain-containing protein 6</fullName>
    </recommendedName>
</protein>
<dbReference type="PROSITE" id="PS00880">
    <property type="entry name" value="ACB_1"/>
    <property type="match status" value="1"/>
</dbReference>
<evidence type="ECO:0000313" key="8">
    <source>
        <dbReference type="EMBL" id="KAG7301176.1"/>
    </source>
</evidence>
<gene>
    <name evidence="8" type="ORF">JYU34_014024</name>
</gene>
<reference evidence="8 9" key="1">
    <citation type="submission" date="2021-06" db="EMBL/GenBank/DDBJ databases">
        <title>A haploid diamondback moth (Plutella xylostella L.) genome assembly resolves 31 chromosomes and identifies a diamide resistance mutation.</title>
        <authorList>
            <person name="Ward C.M."/>
            <person name="Perry K.D."/>
            <person name="Baker G."/>
            <person name="Powis K."/>
            <person name="Heckel D.G."/>
            <person name="Baxter S.W."/>
        </authorList>
    </citation>
    <scope>NUCLEOTIDE SEQUENCE [LARGE SCALE GENOMIC DNA]</scope>
    <source>
        <strain evidence="8 9">LV</strain>
        <tissue evidence="8">Single pupa</tissue>
    </source>
</reference>
<comment type="caution">
    <text evidence="8">The sequence shown here is derived from an EMBL/GenBank/DDBJ whole genome shotgun (WGS) entry which is preliminary data.</text>
</comment>